<dbReference type="AlphaFoldDB" id="A0A2P6N5Q4"/>
<dbReference type="EMBL" id="MDYQ01000189">
    <property type="protein sequence ID" value="PRP79277.1"/>
    <property type="molecule type" value="Genomic_DNA"/>
</dbReference>
<reference evidence="1 2" key="1">
    <citation type="journal article" date="2018" name="Genome Biol. Evol.">
        <title>Multiple Roots of Fruiting Body Formation in Amoebozoa.</title>
        <authorList>
            <person name="Hillmann F."/>
            <person name="Forbes G."/>
            <person name="Novohradska S."/>
            <person name="Ferling I."/>
            <person name="Riege K."/>
            <person name="Groth M."/>
            <person name="Westermann M."/>
            <person name="Marz M."/>
            <person name="Spaller T."/>
            <person name="Winckler T."/>
            <person name="Schaap P."/>
            <person name="Glockner G."/>
        </authorList>
    </citation>
    <scope>NUCLEOTIDE SEQUENCE [LARGE SCALE GENOMIC DNA]</scope>
    <source>
        <strain evidence="1 2">Jena</strain>
    </source>
</reference>
<evidence type="ECO:0000313" key="1">
    <source>
        <dbReference type="EMBL" id="PRP79277.1"/>
    </source>
</evidence>
<accession>A0A2P6N5Q4</accession>
<protein>
    <submittedName>
        <fullName evidence="1">Uncharacterized protein</fullName>
    </submittedName>
</protein>
<comment type="caution">
    <text evidence="1">The sequence shown here is derived from an EMBL/GenBank/DDBJ whole genome shotgun (WGS) entry which is preliminary data.</text>
</comment>
<evidence type="ECO:0000313" key="2">
    <source>
        <dbReference type="Proteomes" id="UP000241769"/>
    </source>
</evidence>
<dbReference type="Proteomes" id="UP000241769">
    <property type="component" value="Unassembled WGS sequence"/>
</dbReference>
<name>A0A2P6N5Q4_9EUKA</name>
<keyword evidence="2" id="KW-1185">Reference proteome</keyword>
<proteinExistence type="predicted"/>
<organism evidence="1 2">
    <name type="scientific">Planoprotostelium fungivorum</name>
    <dbReference type="NCBI Taxonomy" id="1890364"/>
    <lineage>
        <taxon>Eukaryota</taxon>
        <taxon>Amoebozoa</taxon>
        <taxon>Evosea</taxon>
        <taxon>Variosea</taxon>
        <taxon>Cavosteliida</taxon>
        <taxon>Cavosteliaceae</taxon>
        <taxon>Planoprotostelium</taxon>
    </lineage>
</organism>
<gene>
    <name evidence="1" type="ORF">PROFUN_12418</name>
</gene>
<sequence length="195" mass="22682">MLYRSDDSTSTEGLDLRRRRDHLKREAHLKRERWHITSDSLLTPPTETLATESVSSQRLLLPVQSITHFNDGMGYHTGFRLEEHHRTQGGHIRRILIQVDMKLPSEHSPQDVELLVNTCTNSSHRQQIAWNTFKAKDHSIVRGSTSATRLIYSVTVGIASGIQNRKFIIERRVTIEAYTLRFDPNWQCERRLKNK</sequence>
<dbReference type="InParanoid" id="A0A2P6N5Q4"/>